<feature type="region of interest" description="Disordered" evidence="1">
    <location>
        <begin position="1"/>
        <end position="40"/>
    </location>
</feature>
<dbReference type="Proteomes" id="UP000244855">
    <property type="component" value="Unassembled WGS sequence"/>
</dbReference>
<dbReference type="EMBL" id="KZ805648">
    <property type="protein sequence ID" value="PVH92776.1"/>
    <property type="molecule type" value="Genomic_DNA"/>
</dbReference>
<sequence>MPQNYYKQQQRPGDTQEARELVSRPSRSTPQQTSTAKRLAEREQLENARLCIAESTWSVYNAFPDPTSHTLTVLSIDADASVLPPGEKATALTQSEWPLSV</sequence>
<reference evidence="2 3" key="1">
    <citation type="journal article" date="2018" name="Sci. Rep.">
        <title>Comparative genomics provides insights into the lifestyle and reveals functional heterogeneity of dark septate endophytic fungi.</title>
        <authorList>
            <person name="Knapp D.G."/>
            <person name="Nemeth J.B."/>
            <person name="Barry K."/>
            <person name="Hainaut M."/>
            <person name="Henrissat B."/>
            <person name="Johnson J."/>
            <person name="Kuo A."/>
            <person name="Lim J.H.P."/>
            <person name="Lipzen A."/>
            <person name="Nolan M."/>
            <person name="Ohm R.A."/>
            <person name="Tamas L."/>
            <person name="Grigoriev I.V."/>
            <person name="Spatafora J.W."/>
            <person name="Nagy L.G."/>
            <person name="Kovacs G.M."/>
        </authorList>
    </citation>
    <scope>NUCLEOTIDE SEQUENCE [LARGE SCALE GENOMIC DNA]</scope>
    <source>
        <strain evidence="2 3">DSE2036</strain>
    </source>
</reference>
<proteinExistence type="predicted"/>
<keyword evidence="3" id="KW-1185">Reference proteome</keyword>
<name>A0A2V1D424_9PLEO</name>
<evidence type="ECO:0000313" key="2">
    <source>
        <dbReference type="EMBL" id="PVH92776.1"/>
    </source>
</evidence>
<organism evidence="2 3">
    <name type="scientific">Periconia macrospinosa</name>
    <dbReference type="NCBI Taxonomy" id="97972"/>
    <lineage>
        <taxon>Eukaryota</taxon>
        <taxon>Fungi</taxon>
        <taxon>Dikarya</taxon>
        <taxon>Ascomycota</taxon>
        <taxon>Pezizomycotina</taxon>
        <taxon>Dothideomycetes</taxon>
        <taxon>Pleosporomycetidae</taxon>
        <taxon>Pleosporales</taxon>
        <taxon>Massarineae</taxon>
        <taxon>Periconiaceae</taxon>
        <taxon>Periconia</taxon>
    </lineage>
</organism>
<gene>
    <name evidence="2" type="ORF">DM02DRAFT_662619</name>
</gene>
<evidence type="ECO:0000256" key="1">
    <source>
        <dbReference type="SAM" id="MobiDB-lite"/>
    </source>
</evidence>
<feature type="compositionally biased region" description="Polar residues" evidence="1">
    <location>
        <begin position="1"/>
        <end position="13"/>
    </location>
</feature>
<evidence type="ECO:0000313" key="3">
    <source>
        <dbReference type="Proteomes" id="UP000244855"/>
    </source>
</evidence>
<dbReference type="AlphaFoldDB" id="A0A2V1D424"/>
<accession>A0A2V1D424</accession>
<feature type="compositionally biased region" description="Polar residues" evidence="1">
    <location>
        <begin position="25"/>
        <end position="36"/>
    </location>
</feature>
<dbReference type="OrthoDB" id="3777249at2759"/>
<protein>
    <submittedName>
        <fullName evidence="2">Uncharacterized protein</fullName>
    </submittedName>
</protein>